<protein>
    <recommendedName>
        <fullName evidence="2">Vta1 C-terminal domain-containing protein</fullName>
    </recommendedName>
</protein>
<gene>
    <name evidence="3" type="ORF">K1X11_000745</name>
</gene>
<accession>A0ABZ1CC98</accession>
<evidence type="ECO:0000259" key="2">
    <source>
        <dbReference type="Pfam" id="PF18097"/>
    </source>
</evidence>
<evidence type="ECO:0000313" key="4">
    <source>
        <dbReference type="Proteomes" id="UP000738431"/>
    </source>
</evidence>
<proteinExistence type="predicted"/>
<feature type="compositionally biased region" description="Acidic residues" evidence="1">
    <location>
        <begin position="65"/>
        <end position="75"/>
    </location>
</feature>
<dbReference type="EMBL" id="CP139781">
    <property type="protein sequence ID" value="WRQ87915.1"/>
    <property type="molecule type" value="Genomic_DNA"/>
</dbReference>
<dbReference type="Pfam" id="PF18097">
    <property type="entry name" value="Vta1_C"/>
    <property type="match status" value="1"/>
</dbReference>
<feature type="domain" description="Vta1 C-terminal" evidence="2">
    <location>
        <begin position="145"/>
        <end position="176"/>
    </location>
</feature>
<name>A0ABZ1CC98_9BACT</name>
<dbReference type="InterPro" id="IPR041212">
    <property type="entry name" value="Vta1_C"/>
</dbReference>
<dbReference type="Proteomes" id="UP000738431">
    <property type="component" value="Chromosome"/>
</dbReference>
<dbReference type="Gene3D" id="1.20.5.420">
    <property type="entry name" value="Immunoglobulin FC, subunit C"/>
    <property type="match status" value="1"/>
</dbReference>
<keyword evidence="4" id="KW-1185">Reference proteome</keyword>
<evidence type="ECO:0000313" key="3">
    <source>
        <dbReference type="EMBL" id="WRQ87915.1"/>
    </source>
</evidence>
<sequence length="234" mass="27112">MSNYNSDSPSDNEWDERGELAWNEFDWEQYLREQDELIHRYIGHYERLEGRPERLDEAAHRMGWDEDSWSSDNDFEPPAAFGDAPTAEPSPASNERETDPYTLHKNPVFIATKGIFLTLIRGWERAADRPEKVPQRLALAFHSAVHRAEQQAMFAISALDFGDYAMAISLLKRAMRELNACFSLLNQTEAPSRALADFTALATPRLFDLREIWLRVMNECREELERPSDEDDED</sequence>
<reference evidence="3 4" key="1">
    <citation type="submission" date="2023-12" db="EMBL/GenBank/DDBJ databases">
        <title>Description of an unclassified Opitutus bacterium of Verrucomicrobiota.</title>
        <authorList>
            <person name="Zhang D.-F."/>
        </authorList>
    </citation>
    <scope>NUCLEOTIDE SEQUENCE [LARGE SCALE GENOMIC DNA]</scope>
    <source>
        <strain evidence="3 4">WL0086</strain>
    </source>
</reference>
<dbReference type="RefSeq" id="WP_221029046.1">
    <property type="nucleotide sequence ID" value="NZ_CP139781.1"/>
</dbReference>
<feature type="region of interest" description="Disordered" evidence="1">
    <location>
        <begin position="65"/>
        <end position="101"/>
    </location>
</feature>
<organism evidence="3 4">
    <name type="scientific">Actomonas aquatica</name>
    <dbReference type="NCBI Taxonomy" id="2866162"/>
    <lineage>
        <taxon>Bacteria</taxon>
        <taxon>Pseudomonadati</taxon>
        <taxon>Verrucomicrobiota</taxon>
        <taxon>Opitutia</taxon>
        <taxon>Opitutales</taxon>
        <taxon>Opitutaceae</taxon>
        <taxon>Actomonas</taxon>
    </lineage>
</organism>
<evidence type="ECO:0000256" key="1">
    <source>
        <dbReference type="SAM" id="MobiDB-lite"/>
    </source>
</evidence>